<name>A0ABY4AI00_9BURK</name>
<dbReference type="EMBL" id="CP063982">
    <property type="protein sequence ID" value="UOD49917.1"/>
    <property type="molecule type" value="Genomic_DNA"/>
</dbReference>
<dbReference type="Gene3D" id="3.10.129.10">
    <property type="entry name" value="Hotdog Thioesterase"/>
    <property type="match status" value="1"/>
</dbReference>
<dbReference type="PANTHER" id="PTHR31793:SF27">
    <property type="entry name" value="NOVEL THIOESTERASE SUPERFAMILY DOMAIN AND SAPOSIN A-TYPE DOMAIN CONTAINING PROTEIN (0610012H03RIK)"/>
    <property type="match status" value="1"/>
</dbReference>
<keyword evidence="2" id="KW-0378">Hydrolase</keyword>
<evidence type="ECO:0000256" key="1">
    <source>
        <dbReference type="ARBA" id="ARBA00005953"/>
    </source>
</evidence>
<dbReference type="SUPFAM" id="SSF54637">
    <property type="entry name" value="Thioesterase/thiol ester dehydrase-isomerase"/>
    <property type="match status" value="1"/>
</dbReference>
<dbReference type="Proteomes" id="UP000831607">
    <property type="component" value="Chromosome"/>
</dbReference>
<dbReference type="InterPro" id="IPR050563">
    <property type="entry name" value="4-hydroxybenzoyl-CoA_TE"/>
</dbReference>
<dbReference type="RefSeq" id="WP_243478213.1">
    <property type="nucleotide sequence ID" value="NZ_CP063982.1"/>
</dbReference>
<keyword evidence="4" id="KW-1185">Reference proteome</keyword>
<evidence type="ECO:0000313" key="4">
    <source>
        <dbReference type="Proteomes" id="UP000831607"/>
    </source>
</evidence>
<accession>A0ABY4AI00</accession>
<dbReference type="CDD" id="cd00586">
    <property type="entry name" value="4HBT"/>
    <property type="match status" value="1"/>
</dbReference>
<dbReference type="InterPro" id="IPR029069">
    <property type="entry name" value="HotDog_dom_sf"/>
</dbReference>
<evidence type="ECO:0000313" key="3">
    <source>
        <dbReference type="EMBL" id="UOD49917.1"/>
    </source>
</evidence>
<comment type="similarity">
    <text evidence="1">Belongs to the 4-hydroxybenzoyl-CoA thioesterase family.</text>
</comment>
<evidence type="ECO:0000256" key="2">
    <source>
        <dbReference type="ARBA" id="ARBA00022801"/>
    </source>
</evidence>
<dbReference type="PANTHER" id="PTHR31793">
    <property type="entry name" value="4-HYDROXYBENZOYL-COA THIOESTERASE FAMILY MEMBER"/>
    <property type="match status" value="1"/>
</dbReference>
<organism evidence="3 4">
    <name type="scientific">Orrella daihaiensis</name>
    <dbReference type="NCBI Taxonomy" id="2782176"/>
    <lineage>
        <taxon>Bacteria</taxon>
        <taxon>Pseudomonadati</taxon>
        <taxon>Pseudomonadota</taxon>
        <taxon>Betaproteobacteria</taxon>
        <taxon>Burkholderiales</taxon>
        <taxon>Alcaligenaceae</taxon>
        <taxon>Orrella</taxon>
    </lineage>
</organism>
<protein>
    <submittedName>
        <fullName evidence="3">Acyl-CoA thioesterase</fullName>
    </submittedName>
</protein>
<sequence>MTPPVDRPTQALRKDFEFFEVITLRYADNDGYGHVNNAHYYSFFDTAVEGYLRAKGMRDVLSGQISTPVVASSCRYFEEVAFPGTIAVGVKIDRIGRSSITYLVAVFVNDEELARAQGTFTTVATSKETGGPVDVPLVFRKAHEN</sequence>
<gene>
    <name evidence="3" type="ORF">DHf2319_10775</name>
</gene>
<dbReference type="Pfam" id="PF13279">
    <property type="entry name" value="4HBT_2"/>
    <property type="match status" value="1"/>
</dbReference>
<reference evidence="3 4" key="1">
    <citation type="submission" date="2020-11" db="EMBL/GenBank/DDBJ databases">
        <title>Algicoccus daihaiensis sp.nov., isolated from Daihai Lake in Inner Mongolia.</title>
        <authorList>
            <person name="Kai J."/>
        </authorList>
    </citation>
    <scope>NUCLEOTIDE SEQUENCE [LARGE SCALE GENOMIC DNA]</scope>
    <source>
        <strain evidence="4">f23</strain>
    </source>
</reference>
<proteinExistence type="inferred from homology"/>